<dbReference type="Gene3D" id="2.60.40.10">
    <property type="entry name" value="Immunoglobulins"/>
    <property type="match status" value="1"/>
</dbReference>
<evidence type="ECO:0000256" key="1">
    <source>
        <dbReference type="ARBA" id="ARBA00001445"/>
    </source>
</evidence>
<dbReference type="OrthoDB" id="9761045at2"/>
<proteinExistence type="predicted"/>
<dbReference type="SUPFAM" id="SSF48208">
    <property type="entry name" value="Six-hairpin glycosidases"/>
    <property type="match status" value="1"/>
</dbReference>
<keyword evidence="10" id="KW-1185">Reference proteome</keyword>
<dbReference type="Gene3D" id="1.50.10.10">
    <property type="match status" value="1"/>
</dbReference>
<evidence type="ECO:0000256" key="4">
    <source>
        <dbReference type="SAM" id="MobiDB-lite"/>
    </source>
</evidence>
<dbReference type="Pfam" id="PF08531">
    <property type="entry name" value="Bac_rhamnosid_N"/>
    <property type="match status" value="1"/>
</dbReference>
<protein>
    <recommendedName>
        <fullName evidence="2">alpha-L-rhamnosidase</fullName>
        <ecNumber evidence="2">3.2.1.40</ecNumber>
    </recommendedName>
</protein>
<feature type="region of interest" description="Disordered" evidence="4">
    <location>
        <begin position="306"/>
        <end position="331"/>
    </location>
</feature>
<evidence type="ECO:0000313" key="9">
    <source>
        <dbReference type="EMBL" id="RKN45086.1"/>
    </source>
</evidence>
<feature type="domain" description="Alpha-L-rhamnosidase concanavalin-like" evidence="5">
    <location>
        <begin position="328"/>
        <end position="426"/>
    </location>
</feature>
<dbReference type="Pfam" id="PF17390">
    <property type="entry name" value="Bac_rhamnosid_C"/>
    <property type="match status" value="1"/>
</dbReference>
<dbReference type="InterPro" id="IPR013783">
    <property type="entry name" value="Ig-like_fold"/>
</dbReference>
<comment type="caution">
    <text evidence="9">The sequence shown here is derived from an EMBL/GenBank/DDBJ whole genome shotgun (WGS) entry which is preliminary data.</text>
</comment>
<reference evidence="9 10" key="1">
    <citation type="journal article" date="2014" name="Int. J. Syst. Evol. Microbiol.">
        <title>Streptomyces hoynatensis sp. nov., isolated from deep marine sediment.</title>
        <authorList>
            <person name="Veyisoglu A."/>
            <person name="Sahin N."/>
        </authorList>
    </citation>
    <scope>NUCLEOTIDE SEQUENCE [LARGE SCALE GENOMIC DNA]</scope>
    <source>
        <strain evidence="9 10">KCTC 29097</strain>
    </source>
</reference>
<dbReference type="InterPro" id="IPR008902">
    <property type="entry name" value="Rhamnosid_concanavalin"/>
</dbReference>
<dbReference type="InterPro" id="IPR035398">
    <property type="entry name" value="Bac_rhamnosid_C"/>
</dbReference>
<dbReference type="GO" id="GO:0005975">
    <property type="term" value="P:carbohydrate metabolic process"/>
    <property type="evidence" value="ECO:0007669"/>
    <property type="project" value="InterPro"/>
</dbReference>
<evidence type="ECO:0000313" key="10">
    <source>
        <dbReference type="Proteomes" id="UP000272474"/>
    </source>
</evidence>
<dbReference type="GO" id="GO:0030596">
    <property type="term" value="F:alpha-L-rhamnosidase activity"/>
    <property type="evidence" value="ECO:0007669"/>
    <property type="project" value="UniProtKB-EC"/>
</dbReference>
<evidence type="ECO:0000256" key="2">
    <source>
        <dbReference type="ARBA" id="ARBA00012652"/>
    </source>
</evidence>
<dbReference type="Gene3D" id="2.60.120.260">
    <property type="entry name" value="Galactose-binding domain-like"/>
    <property type="match status" value="2"/>
</dbReference>
<evidence type="ECO:0000259" key="6">
    <source>
        <dbReference type="Pfam" id="PF08531"/>
    </source>
</evidence>
<accession>A0A3A9ZCM8</accession>
<organism evidence="9 10">
    <name type="scientific">Streptomyces hoynatensis</name>
    <dbReference type="NCBI Taxonomy" id="1141874"/>
    <lineage>
        <taxon>Bacteria</taxon>
        <taxon>Bacillati</taxon>
        <taxon>Actinomycetota</taxon>
        <taxon>Actinomycetes</taxon>
        <taxon>Kitasatosporales</taxon>
        <taxon>Streptomycetaceae</taxon>
        <taxon>Streptomyces</taxon>
    </lineage>
</organism>
<dbReference type="EC" id="3.2.1.40" evidence="2"/>
<feature type="domain" description="Alpha-L-rhamnosidase six-hairpin glycosidase" evidence="7">
    <location>
        <begin position="430"/>
        <end position="783"/>
    </location>
</feature>
<keyword evidence="3" id="KW-0378">Hydrolase</keyword>
<evidence type="ECO:0000256" key="3">
    <source>
        <dbReference type="ARBA" id="ARBA00022801"/>
    </source>
</evidence>
<feature type="domain" description="Alpha-L-rhamnosidase C-terminal" evidence="8">
    <location>
        <begin position="785"/>
        <end position="856"/>
    </location>
</feature>
<dbReference type="Gene3D" id="2.60.420.10">
    <property type="entry name" value="Maltose phosphorylase, domain 3"/>
    <property type="match status" value="1"/>
</dbReference>
<dbReference type="PANTHER" id="PTHR33307:SF6">
    <property type="entry name" value="ALPHA-RHAMNOSIDASE (EUROFUNG)-RELATED"/>
    <property type="match status" value="1"/>
</dbReference>
<evidence type="ECO:0000259" key="7">
    <source>
        <dbReference type="Pfam" id="PF17389"/>
    </source>
</evidence>
<dbReference type="Proteomes" id="UP000272474">
    <property type="component" value="Unassembled WGS sequence"/>
</dbReference>
<comment type="catalytic activity">
    <reaction evidence="1">
        <text>Hydrolysis of terminal non-reducing alpha-L-rhamnose residues in alpha-L-rhamnosides.</text>
        <dbReference type="EC" id="3.2.1.40"/>
    </reaction>
</comment>
<feature type="domain" description="Bacterial alpha-L-rhamnosidase N-terminal" evidence="6">
    <location>
        <begin position="149"/>
        <end position="317"/>
    </location>
</feature>
<dbReference type="Pfam" id="PF25788">
    <property type="entry name" value="Ig_Rha78A_N"/>
    <property type="match status" value="1"/>
</dbReference>
<gene>
    <name evidence="9" type="ORF">D7294_07555</name>
</gene>
<evidence type="ECO:0000259" key="8">
    <source>
        <dbReference type="Pfam" id="PF17390"/>
    </source>
</evidence>
<dbReference type="EMBL" id="RBAL01000003">
    <property type="protein sequence ID" value="RKN45086.1"/>
    <property type="molecule type" value="Genomic_DNA"/>
</dbReference>
<dbReference type="InterPro" id="IPR012341">
    <property type="entry name" value="6hp_glycosidase-like_sf"/>
</dbReference>
<dbReference type="InterPro" id="IPR035396">
    <property type="entry name" value="Bac_rhamnosid6H"/>
</dbReference>
<name>A0A3A9ZCM8_9ACTN</name>
<dbReference type="Pfam" id="PF05592">
    <property type="entry name" value="Bac_rhamnosid"/>
    <property type="match status" value="1"/>
</dbReference>
<dbReference type="PANTHER" id="PTHR33307">
    <property type="entry name" value="ALPHA-RHAMNOSIDASE (EUROFUNG)"/>
    <property type="match status" value="1"/>
</dbReference>
<dbReference type="Pfam" id="PF17389">
    <property type="entry name" value="Bac_rhamnosid6H"/>
    <property type="match status" value="1"/>
</dbReference>
<dbReference type="InterPro" id="IPR016007">
    <property type="entry name" value="Alpha_rhamnosid"/>
</dbReference>
<evidence type="ECO:0000259" key="5">
    <source>
        <dbReference type="Pfam" id="PF05592"/>
    </source>
</evidence>
<dbReference type="AlphaFoldDB" id="A0A3A9ZCM8"/>
<dbReference type="InterPro" id="IPR008928">
    <property type="entry name" value="6-hairpin_glycosidase_sf"/>
</dbReference>
<dbReference type="PIRSF" id="PIRSF010631">
    <property type="entry name" value="A-rhamnsds"/>
    <property type="match status" value="1"/>
</dbReference>
<dbReference type="InterPro" id="IPR013737">
    <property type="entry name" value="Bac_rhamnosid_N"/>
</dbReference>
<sequence>MAPPVAEHHRTALGIGEPRPRLSWTTQTAIPGWRQTAYEIEARAPGGAARRTGRVEGAESVLVPWPAQLPPLSSRERREVRVRVWGEGSSPAGGAGSPSGWSPPLAVEAGLLNPGDFAAAMIAPSLPGGADDPERPVLLRGEFRLPAAPVSARLYATAHGLYELELNGTRVGDQALAPGWSSYAHRLRYATYDVTGLLREGDNALGAWLAEGWYRGRIGFQGGVRAFYGTELGLLAQLEVRCADGSEARFLTGEEGWRCAHGPALAAGIYDGERHDARLELPFSTPGFDDSGWHPVHRAERDPATLAAPVGPPVRVTGERPPVRVHTSPTGRTILDFGQNLVGRLRIRPRGPAGTTVTLRHAEVLEDGELCTRPLREAEATDRYTLRGGEGEEWEPRFTFHGFRYAEVTGWPGELRPGDVTARVLHTDMRRTGWFACSEPLLNRLHENVVWSMRGNFLDLPTDCPQRDERLGWTGDLQVFAPTACFLYDCAGMLASWLADLAAEQYPDGTVPLFVPTLEAEAWRPDWAPSWPAAVWGDVAVLTPWTLYERFGDAGVLRAQYPSARAWVELVHSRLDEAGLWRGHRQLGDWLDPAAPPEDPGRAMTDPGLVASAYFAHSARRLADTARVLGEEEDARRYGAMAAAAARAFTGAYLTPKGRLTSDTQTAYALALRFALLPEGARRGAAGRLAELVAGAGHRIATGFAGTPVVCDALAGGGELDTAYRLLLQRACPSWLYPVTQGATTVWERWDSLLPDGRVNPGEMTSFNHYALGAVADWLHRTVAGLAPAAPGYRRIRVAPRPGGGLTYAGARHLTPYGPARAGWRIEGGRLVVEAVVPPGATAEIELPGGERREVGAGTHHVTAAWPAG</sequence>